<dbReference type="EMBL" id="KV749049">
    <property type="protein sequence ID" value="OCL11409.1"/>
    <property type="molecule type" value="Genomic_DNA"/>
</dbReference>
<dbReference type="AlphaFoldDB" id="A0A8E2F6M7"/>
<evidence type="ECO:0000313" key="2">
    <source>
        <dbReference type="EMBL" id="OCL11409.1"/>
    </source>
</evidence>
<organism evidence="2 3">
    <name type="scientific">Glonium stellatum</name>
    <dbReference type="NCBI Taxonomy" id="574774"/>
    <lineage>
        <taxon>Eukaryota</taxon>
        <taxon>Fungi</taxon>
        <taxon>Dikarya</taxon>
        <taxon>Ascomycota</taxon>
        <taxon>Pezizomycotina</taxon>
        <taxon>Dothideomycetes</taxon>
        <taxon>Pleosporomycetidae</taxon>
        <taxon>Gloniales</taxon>
        <taxon>Gloniaceae</taxon>
        <taxon>Glonium</taxon>
    </lineage>
</organism>
<evidence type="ECO:0000256" key="1">
    <source>
        <dbReference type="SAM" id="MobiDB-lite"/>
    </source>
</evidence>
<gene>
    <name evidence="2" type="ORF">AOQ84DRAFT_374015</name>
</gene>
<sequence length="250" mass="28519">MCAKSTRRIRIISIFARLAQAVFRAPRLSLAQAIFPNLPFTIPEKTPHFDEENPPQFKQEIPPQAKQEDPPQVDEETLSRAKQNDPLQVKHENPPQSNSKIPPLMFSGPSQIPPAILWKPYLPLALDLLISSLKCSLHHSRPDPQHHPEPNPQHHPEPDSQHLPEPAIHHIFSEDICSQFTLDQGYAFVKLYWLVCVFDKKSLAEAPLSEQLELCHDMYSLAFESKPEALLLMLWNAELNAIHLEEAVVR</sequence>
<protein>
    <submittedName>
        <fullName evidence="2">Uncharacterized protein</fullName>
    </submittedName>
</protein>
<accession>A0A8E2F6M7</accession>
<reference evidence="2 3" key="1">
    <citation type="journal article" date="2016" name="Nat. Commun.">
        <title>Ectomycorrhizal ecology is imprinted in the genome of the dominant symbiotic fungus Cenococcum geophilum.</title>
        <authorList>
            <consortium name="DOE Joint Genome Institute"/>
            <person name="Peter M."/>
            <person name="Kohler A."/>
            <person name="Ohm R.A."/>
            <person name="Kuo A."/>
            <person name="Krutzmann J."/>
            <person name="Morin E."/>
            <person name="Arend M."/>
            <person name="Barry K.W."/>
            <person name="Binder M."/>
            <person name="Choi C."/>
            <person name="Clum A."/>
            <person name="Copeland A."/>
            <person name="Grisel N."/>
            <person name="Haridas S."/>
            <person name="Kipfer T."/>
            <person name="LaButti K."/>
            <person name="Lindquist E."/>
            <person name="Lipzen A."/>
            <person name="Maire R."/>
            <person name="Meier B."/>
            <person name="Mihaltcheva S."/>
            <person name="Molinier V."/>
            <person name="Murat C."/>
            <person name="Poggeler S."/>
            <person name="Quandt C.A."/>
            <person name="Sperisen C."/>
            <person name="Tritt A."/>
            <person name="Tisserant E."/>
            <person name="Crous P.W."/>
            <person name="Henrissat B."/>
            <person name="Nehls U."/>
            <person name="Egli S."/>
            <person name="Spatafora J.W."/>
            <person name="Grigoriev I.V."/>
            <person name="Martin F.M."/>
        </authorList>
    </citation>
    <scope>NUCLEOTIDE SEQUENCE [LARGE SCALE GENOMIC DNA]</scope>
    <source>
        <strain evidence="2 3">CBS 207.34</strain>
    </source>
</reference>
<feature type="compositionally biased region" description="Basic and acidic residues" evidence="1">
    <location>
        <begin position="77"/>
        <end position="93"/>
    </location>
</feature>
<feature type="region of interest" description="Disordered" evidence="1">
    <location>
        <begin position="139"/>
        <end position="164"/>
    </location>
</feature>
<feature type="region of interest" description="Disordered" evidence="1">
    <location>
        <begin position="44"/>
        <end position="105"/>
    </location>
</feature>
<keyword evidence="3" id="KW-1185">Reference proteome</keyword>
<proteinExistence type="predicted"/>
<evidence type="ECO:0000313" key="3">
    <source>
        <dbReference type="Proteomes" id="UP000250140"/>
    </source>
</evidence>
<feature type="compositionally biased region" description="Basic and acidic residues" evidence="1">
    <location>
        <begin position="140"/>
        <end position="164"/>
    </location>
</feature>
<name>A0A8E2F6M7_9PEZI</name>
<dbReference type="Proteomes" id="UP000250140">
    <property type="component" value="Unassembled WGS sequence"/>
</dbReference>